<organism evidence="3 4">
    <name type="scientific">Saitozyma podzolica</name>
    <dbReference type="NCBI Taxonomy" id="1890683"/>
    <lineage>
        <taxon>Eukaryota</taxon>
        <taxon>Fungi</taxon>
        <taxon>Dikarya</taxon>
        <taxon>Basidiomycota</taxon>
        <taxon>Agaricomycotina</taxon>
        <taxon>Tremellomycetes</taxon>
        <taxon>Tremellales</taxon>
        <taxon>Trimorphomycetaceae</taxon>
        <taxon>Saitozyma</taxon>
    </lineage>
</organism>
<evidence type="ECO:0000313" key="4">
    <source>
        <dbReference type="Proteomes" id="UP000279259"/>
    </source>
</evidence>
<keyword evidence="4" id="KW-1185">Reference proteome</keyword>
<sequence length="327" mass="35782">MSSQAPDDTPSQPSPALAPLTPDAEGSRTPNTRASPSFDYHEERRLHLKDEIYFSHHLPRLPPPSLPQSPSMAPRQPIVDLSRSVPTLGQEVTLPSTAGGPSPSAFHPRNIDDGMSNLKLGGALMEHAEAEDGEARSQSAGLREHTPRPERASTMLSPSGPDSGDLDPLASVIHRQELDSQERLDLEEEAREREMSQASKFVVPDTAGGGAAAAPKGNQPTAPPAGEYYWSGSPPPPRRYLLSCLVFVLILFFFLFVFFFVFAFVTSRSALPTFYDRPHVTSYLPFLPGQFSEGRAFHPARIFSSFPAFLVTPKALFPPFCSAFQRL</sequence>
<evidence type="ECO:0000256" key="1">
    <source>
        <dbReference type="SAM" id="MobiDB-lite"/>
    </source>
</evidence>
<comment type="caution">
    <text evidence="3">The sequence shown here is derived from an EMBL/GenBank/DDBJ whole genome shotgun (WGS) entry which is preliminary data.</text>
</comment>
<feature type="region of interest" description="Disordered" evidence="1">
    <location>
        <begin position="57"/>
        <end position="168"/>
    </location>
</feature>
<feature type="compositionally biased region" description="Basic and acidic residues" evidence="1">
    <location>
        <begin position="142"/>
        <end position="151"/>
    </location>
</feature>
<evidence type="ECO:0000313" key="3">
    <source>
        <dbReference type="EMBL" id="RSH92905.1"/>
    </source>
</evidence>
<keyword evidence="2" id="KW-0472">Membrane</keyword>
<feature type="region of interest" description="Disordered" evidence="1">
    <location>
        <begin position="188"/>
        <end position="229"/>
    </location>
</feature>
<evidence type="ECO:0000256" key="2">
    <source>
        <dbReference type="SAM" id="Phobius"/>
    </source>
</evidence>
<gene>
    <name evidence="3" type="ORF">EHS25_008351</name>
</gene>
<feature type="compositionally biased region" description="Polar residues" evidence="1">
    <location>
        <begin position="1"/>
        <end position="11"/>
    </location>
</feature>
<dbReference type="STRING" id="1890683.A0A427YPB3"/>
<name>A0A427YPB3_9TREE</name>
<dbReference type="AlphaFoldDB" id="A0A427YPB3"/>
<dbReference type="EMBL" id="RSCD01000005">
    <property type="protein sequence ID" value="RSH92905.1"/>
    <property type="molecule type" value="Genomic_DNA"/>
</dbReference>
<evidence type="ECO:0008006" key="5">
    <source>
        <dbReference type="Google" id="ProtNLM"/>
    </source>
</evidence>
<dbReference type="Proteomes" id="UP000279259">
    <property type="component" value="Unassembled WGS sequence"/>
</dbReference>
<keyword evidence="2" id="KW-1133">Transmembrane helix</keyword>
<accession>A0A427YPB3</accession>
<feature type="compositionally biased region" description="Basic and acidic residues" evidence="1">
    <location>
        <begin position="126"/>
        <end position="135"/>
    </location>
</feature>
<keyword evidence="2" id="KW-0812">Transmembrane</keyword>
<dbReference type="OrthoDB" id="2564445at2759"/>
<feature type="transmembrane region" description="Helical" evidence="2">
    <location>
        <begin position="240"/>
        <end position="265"/>
    </location>
</feature>
<protein>
    <recommendedName>
        <fullName evidence="5">Transmembrane protein</fullName>
    </recommendedName>
</protein>
<proteinExistence type="predicted"/>
<feature type="region of interest" description="Disordered" evidence="1">
    <location>
        <begin position="1"/>
        <end position="43"/>
    </location>
</feature>
<reference evidence="3 4" key="1">
    <citation type="submission" date="2018-11" db="EMBL/GenBank/DDBJ databases">
        <title>Genome sequence of Saitozyma podzolica DSM 27192.</title>
        <authorList>
            <person name="Aliyu H."/>
            <person name="Gorte O."/>
            <person name="Ochsenreither K."/>
        </authorList>
    </citation>
    <scope>NUCLEOTIDE SEQUENCE [LARGE SCALE GENOMIC DNA]</scope>
    <source>
        <strain evidence="3 4">DSM 27192</strain>
    </source>
</reference>